<protein>
    <recommendedName>
        <fullName evidence="6">NADH-ubiquinone oxidoreductase subunit B14.7</fullName>
    </recommendedName>
</protein>
<sequence>MGDVDDTKGAAPPASIRSIVGPALAYGTLGGSLYAIRQAYTGDPLVRPAARFGLNVGIGVAMYMAFRNRLGYDDPETDLRKVVFAGHATGAMIGLLNGSIRYAAQGAIVIGLGAGALRLGNDMLWNWARRRANAADEPGVQDPKATWLPKWSPIQRTDHEHNARRRQNALLIQTMVDDLEEFEKSQSSAAAG</sequence>
<gene>
    <name evidence="2" type="ORF">PBRA_004736</name>
    <name evidence="3" type="ORF">PLBR_LOCUS624</name>
</gene>
<evidence type="ECO:0000313" key="4">
    <source>
        <dbReference type="Proteomes" id="UP000039324"/>
    </source>
</evidence>
<feature type="transmembrane region" description="Helical" evidence="1">
    <location>
        <begin position="16"/>
        <end position="36"/>
    </location>
</feature>
<proteinExistence type="predicted"/>
<name>A0A0G4ILH5_PLABS</name>
<dbReference type="Proteomes" id="UP000039324">
    <property type="component" value="Unassembled WGS sequence"/>
</dbReference>
<feature type="transmembrane region" description="Helical" evidence="1">
    <location>
        <begin position="48"/>
        <end position="66"/>
    </location>
</feature>
<geneLocation type="mitochondrion" evidence="3"/>
<keyword evidence="3" id="KW-0496">Mitochondrion</keyword>
<accession>A0A0G4ILH5</accession>
<keyword evidence="1" id="KW-0472">Membrane</keyword>
<dbReference type="AlphaFoldDB" id="A0A0G4ILH5"/>
<dbReference type="Proteomes" id="UP000290189">
    <property type="component" value="Unassembled WGS sequence"/>
</dbReference>
<evidence type="ECO:0000313" key="2">
    <source>
        <dbReference type="EMBL" id="CEO96046.1"/>
    </source>
</evidence>
<reference evidence="2 4" key="1">
    <citation type="submission" date="2015-02" db="EMBL/GenBank/DDBJ databases">
        <authorList>
            <person name="Chooi Y.-H."/>
        </authorList>
    </citation>
    <scope>NUCLEOTIDE SEQUENCE [LARGE SCALE GENOMIC DNA]</scope>
    <source>
        <strain evidence="2">E3</strain>
    </source>
</reference>
<reference evidence="3 5" key="2">
    <citation type="submission" date="2018-03" db="EMBL/GenBank/DDBJ databases">
        <authorList>
            <person name="Fogelqvist J."/>
        </authorList>
    </citation>
    <scope>NUCLEOTIDE SEQUENCE [LARGE SCALE GENOMIC DNA]</scope>
</reference>
<dbReference type="EMBL" id="OVEO01000001">
    <property type="protein sequence ID" value="SPQ93409.1"/>
    <property type="molecule type" value="Genomic_DNA"/>
</dbReference>
<organism evidence="2 4">
    <name type="scientific">Plasmodiophora brassicae</name>
    <name type="common">Clubroot disease agent</name>
    <dbReference type="NCBI Taxonomy" id="37360"/>
    <lineage>
        <taxon>Eukaryota</taxon>
        <taxon>Sar</taxon>
        <taxon>Rhizaria</taxon>
        <taxon>Endomyxa</taxon>
        <taxon>Phytomyxea</taxon>
        <taxon>Plasmodiophorida</taxon>
        <taxon>Plasmodiophoridae</taxon>
        <taxon>Plasmodiophora</taxon>
    </lineage>
</organism>
<evidence type="ECO:0000313" key="3">
    <source>
        <dbReference type="EMBL" id="SPQ93409.1"/>
    </source>
</evidence>
<keyword evidence="1" id="KW-1133">Transmembrane helix</keyword>
<dbReference type="EMBL" id="CDSF01000046">
    <property type="protein sequence ID" value="CEO96046.1"/>
    <property type="molecule type" value="Genomic_DNA"/>
</dbReference>
<feature type="transmembrane region" description="Helical" evidence="1">
    <location>
        <begin position="102"/>
        <end position="121"/>
    </location>
</feature>
<keyword evidence="4" id="KW-1185">Reference proteome</keyword>
<evidence type="ECO:0000313" key="5">
    <source>
        <dbReference type="Proteomes" id="UP000290189"/>
    </source>
</evidence>
<keyword evidence="1" id="KW-0812">Transmembrane</keyword>
<evidence type="ECO:0000256" key="1">
    <source>
        <dbReference type="SAM" id="Phobius"/>
    </source>
</evidence>
<evidence type="ECO:0008006" key="6">
    <source>
        <dbReference type="Google" id="ProtNLM"/>
    </source>
</evidence>